<dbReference type="RefSeq" id="WP_271838735.1">
    <property type="nucleotide sequence ID" value="NZ_CAMXCL010000002.1"/>
</dbReference>
<dbReference type="EMBL" id="CAMXCS010000002">
    <property type="protein sequence ID" value="CAI3944804.1"/>
    <property type="molecule type" value="Genomic_DNA"/>
</dbReference>
<name>A0A9W4X6P8_9PROT</name>
<dbReference type="AlphaFoldDB" id="A0A9W4X6P8"/>
<evidence type="ECO:0000313" key="1">
    <source>
        <dbReference type="EMBL" id="CAI3938691.1"/>
    </source>
</evidence>
<protein>
    <submittedName>
        <fullName evidence="1">Uncharacterized protein</fullName>
    </submittedName>
</protein>
<dbReference type="Proteomes" id="UP001154255">
    <property type="component" value="Unassembled WGS sequence"/>
</dbReference>
<accession>A0A9W4X6P8</accession>
<reference evidence="1" key="1">
    <citation type="submission" date="2022-10" db="EMBL/GenBank/DDBJ databases">
        <authorList>
            <person name="Botero Cardona J."/>
        </authorList>
    </citation>
    <scope>NUCLEOTIDE SEQUENCE</scope>
    <source>
        <strain evidence="1">LMG 31819</strain>
        <strain evidence="2">R-53529</strain>
    </source>
</reference>
<evidence type="ECO:0000313" key="4">
    <source>
        <dbReference type="Proteomes" id="UP001154259"/>
    </source>
</evidence>
<organism evidence="1 3">
    <name type="scientific">Commensalibacter communis</name>
    <dbReference type="NCBI Taxonomy" id="2972786"/>
    <lineage>
        <taxon>Bacteria</taxon>
        <taxon>Pseudomonadati</taxon>
        <taxon>Pseudomonadota</taxon>
        <taxon>Alphaproteobacteria</taxon>
        <taxon>Acetobacterales</taxon>
        <taxon>Acetobacteraceae</taxon>
    </lineage>
</organism>
<gene>
    <name evidence="2" type="ORF">R53529_LOCUS1336</name>
    <name evidence="1" type="ORF">R53530_LOCUS1098</name>
</gene>
<sequence>MKNNHWNYRVMKSSVNGLGIYEVYYNEDGSIQGFSHNIVSPRGDSLKELNDDLLLYVKALEKPILDYDQLTKQFQ</sequence>
<comment type="caution">
    <text evidence="1">The sequence shown here is derived from an EMBL/GenBank/DDBJ whole genome shotgun (WGS) entry which is preliminary data.</text>
</comment>
<evidence type="ECO:0000313" key="2">
    <source>
        <dbReference type="EMBL" id="CAI3944804.1"/>
    </source>
</evidence>
<dbReference type="Proteomes" id="UP001154259">
    <property type="component" value="Unassembled WGS sequence"/>
</dbReference>
<keyword evidence="4" id="KW-1185">Reference proteome</keyword>
<evidence type="ECO:0000313" key="3">
    <source>
        <dbReference type="Proteomes" id="UP001154255"/>
    </source>
</evidence>
<proteinExistence type="predicted"/>
<dbReference type="EMBL" id="CAMXCM010000002">
    <property type="protein sequence ID" value="CAI3938691.1"/>
    <property type="molecule type" value="Genomic_DNA"/>
</dbReference>